<accession>A0ABD2WGU5</accession>
<name>A0ABD2WGU5_9HYME</name>
<gene>
    <name evidence="2" type="ORF">TKK_013733</name>
</gene>
<reference evidence="2 3" key="1">
    <citation type="journal article" date="2024" name="bioRxiv">
        <title>A reference genome for Trichogramma kaykai: A tiny desert-dwelling parasitoid wasp with competing sex-ratio distorters.</title>
        <authorList>
            <person name="Culotta J."/>
            <person name="Lindsey A.R."/>
        </authorList>
    </citation>
    <scope>NUCLEOTIDE SEQUENCE [LARGE SCALE GENOMIC DNA]</scope>
    <source>
        <strain evidence="2 3">KSX58</strain>
    </source>
</reference>
<dbReference type="AlphaFoldDB" id="A0ABD2WGU5"/>
<organism evidence="2 3">
    <name type="scientific">Trichogramma kaykai</name>
    <dbReference type="NCBI Taxonomy" id="54128"/>
    <lineage>
        <taxon>Eukaryota</taxon>
        <taxon>Metazoa</taxon>
        <taxon>Ecdysozoa</taxon>
        <taxon>Arthropoda</taxon>
        <taxon>Hexapoda</taxon>
        <taxon>Insecta</taxon>
        <taxon>Pterygota</taxon>
        <taxon>Neoptera</taxon>
        <taxon>Endopterygota</taxon>
        <taxon>Hymenoptera</taxon>
        <taxon>Apocrita</taxon>
        <taxon>Proctotrupomorpha</taxon>
        <taxon>Chalcidoidea</taxon>
        <taxon>Trichogrammatidae</taxon>
        <taxon>Trichogramma</taxon>
    </lineage>
</organism>
<feature type="region of interest" description="Disordered" evidence="1">
    <location>
        <begin position="1"/>
        <end position="38"/>
    </location>
</feature>
<evidence type="ECO:0000256" key="1">
    <source>
        <dbReference type="SAM" id="MobiDB-lite"/>
    </source>
</evidence>
<evidence type="ECO:0000313" key="3">
    <source>
        <dbReference type="Proteomes" id="UP001627154"/>
    </source>
</evidence>
<sequence length="263" mass="28476">MGPALPPVTAVGRRARSAPAETEPPPRHAPGEGSQAAWSAGTAGVTWQSCMAYPMCRCRPRRKAVSSTSMRLDAISFAVPGATEAPDTTAEKRSASSVRAFHLQLWRVESLVEVPASSISKTMAWWSLCVYDPLTVHDNTRGASDSLTNVRSTTELPCRPLKVGTTPVLSVEESERVKQDGRPWSSVRKEGGKFYLRESWWNVDAEKENSANSGPREVGMNSCRALLDFSLHPDSCLAVGIGEPCVGWSEVLVLLTQDGHVDA</sequence>
<evidence type="ECO:0000313" key="2">
    <source>
        <dbReference type="EMBL" id="KAL3391834.1"/>
    </source>
</evidence>
<keyword evidence="3" id="KW-1185">Reference proteome</keyword>
<dbReference type="Proteomes" id="UP001627154">
    <property type="component" value="Unassembled WGS sequence"/>
</dbReference>
<comment type="caution">
    <text evidence="2">The sequence shown here is derived from an EMBL/GenBank/DDBJ whole genome shotgun (WGS) entry which is preliminary data.</text>
</comment>
<dbReference type="EMBL" id="JBJJXI010000108">
    <property type="protein sequence ID" value="KAL3391834.1"/>
    <property type="molecule type" value="Genomic_DNA"/>
</dbReference>
<protein>
    <submittedName>
        <fullName evidence="2">Uncharacterized protein</fullName>
    </submittedName>
</protein>
<proteinExistence type="predicted"/>